<organism evidence="5 6">
    <name type="scientific">Paenibacillus residui</name>
    <dbReference type="NCBI Taxonomy" id="629724"/>
    <lineage>
        <taxon>Bacteria</taxon>
        <taxon>Bacillati</taxon>
        <taxon>Bacillota</taxon>
        <taxon>Bacilli</taxon>
        <taxon>Bacillales</taxon>
        <taxon>Paenibacillaceae</taxon>
        <taxon>Paenibacillus</taxon>
    </lineage>
</organism>
<gene>
    <name evidence="5" type="ORF">ACFQ03_14425</name>
</gene>
<comment type="caution">
    <text evidence="5">The sequence shown here is derived from an EMBL/GenBank/DDBJ whole genome shotgun (WGS) entry which is preliminary data.</text>
</comment>
<protein>
    <submittedName>
        <fullName evidence="5">Class I SAM-dependent methyltransferase</fullName>
        <ecNumber evidence="5">2.1.1.-</ecNumber>
    </submittedName>
</protein>
<dbReference type="GO" id="GO:0032259">
    <property type="term" value="P:methylation"/>
    <property type="evidence" value="ECO:0007669"/>
    <property type="project" value="UniProtKB-KW"/>
</dbReference>
<dbReference type="CDD" id="cd02440">
    <property type="entry name" value="AdoMet_MTases"/>
    <property type="match status" value="1"/>
</dbReference>
<name>A0ABW3DE95_9BACL</name>
<dbReference type="Proteomes" id="UP001597120">
    <property type="component" value="Unassembled WGS sequence"/>
</dbReference>
<reference evidence="6" key="1">
    <citation type="journal article" date="2019" name="Int. J. Syst. Evol. Microbiol.">
        <title>The Global Catalogue of Microorganisms (GCM) 10K type strain sequencing project: providing services to taxonomists for standard genome sequencing and annotation.</title>
        <authorList>
            <consortium name="The Broad Institute Genomics Platform"/>
            <consortium name="The Broad Institute Genome Sequencing Center for Infectious Disease"/>
            <person name="Wu L."/>
            <person name="Ma J."/>
        </authorList>
    </citation>
    <scope>NUCLEOTIDE SEQUENCE [LARGE SCALE GENOMIC DNA]</scope>
    <source>
        <strain evidence="6">CCUG 57263</strain>
    </source>
</reference>
<dbReference type="SUPFAM" id="SSF53335">
    <property type="entry name" value="S-adenosyl-L-methionine-dependent methyltransferases"/>
    <property type="match status" value="1"/>
</dbReference>
<dbReference type="PANTHER" id="PTHR44942">
    <property type="entry name" value="METHYLTRANSF_11 DOMAIN-CONTAINING PROTEIN"/>
    <property type="match status" value="1"/>
</dbReference>
<dbReference type="PANTHER" id="PTHR44942:SF4">
    <property type="entry name" value="METHYLTRANSFERASE TYPE 11 DOMAIN-CONTAINING PROTEIN"/>
    <property type="match status" value="1"/>
</dbReference>
<sequence>MSNQVNFGRVSKEYSKYRDELPEVIFEQFRRRNIEFSGKAVADLGAGSGIFCRALARQGASVTGIEPEISLISAAKAQDEAEGHSIHYIHSVAESIDLPDRSLDAVTALRAWHWFDRRSVLKEVRRLLKRNGLLIVINSVFVPQLSDVAQQTFRIVKQFGVEIKPAGAMGEVKERRNDFPVNWFREWEESGLKLMAEWQYDYDLSFTVEEWCGKMRTLSWMTNVEDERKERIIARIEGELSPLPEPLSIPHQYSVAVMIMPS</sequence>
<comment type="similarity">
    <text evidence="1">Belongs to the methyltransferase superfamily.</text>
</comment>
<evidence type="ECO:0000256" key="1">
    <source>
        <dbReference type="ARBA" id="ARBA00008361"/>
    </source>
</evidence>
<dbReference type="GO" id="GO:0008168">
    <property type="term" value="F:methyltransferase activity"/>
    <property type="evidence" value="ECO:0007669"/>
    <property type="project" value="UniProtKB-KW"/>
</dbReference>
<dbReference type="InterPro" id="IPR013216">
    <property type="entry name" value="Methyltransf_11"/>
</dbReference>
<evidence type="ECO:0000259" key="4">
    <source>
        <dbReference type="Pfam" id="PF08241"/>
    </source>
</evidence>
<accession>A0ABW3DE95</accession>
<dbReference type="RefSeq" id="WP_379288970.1">
    <property type="nucleotide sequence ID" value="NZ_JBHTIU010000043.1"/>
</dbReference>
<evidence type="ECO:0000256" key="3">
    <source>
        <dbReference type="ARBA" id="ARBA00022679"/>
    </source>
</evidence>
<keyword evidence="3 5" id="KW-0808">Transferase</keyword>
<evidence type="ECO:0000256" key="2">
    <source>
        <dbReference type="ARBA" id="ARBA00022603"/>
    </source>
</evidence>
<keyword evidence="6" id="KW-1185">Reference proteome</keyword>
<dbReference type="Pfam" id="PF08241">
    <property type="entry name" value="Methyltransf_11"/>
    <property type="match status" value="1"/>
</dbReference>
<dbReference type="EC" id="2.1.1.-" evidence="5"/>
<dbReference type="InterPro" id="IPR051052">
    <property type="entry name" value="Diverse_substrate_MTase"/>
</dbReference>
<evidence type="ECO:0000313" key="6">
    <source>
        <dbReference type="Proteomes" id="UP001597120"/>
    </source>
</evidence>
<proteinExistence type="inferred from homology"/>
<keyword evidence="2 5" id="KW-0489">Methyltransferase</keyword>
<dbReference type="EMBL" id="JBHTIU010000043">
    <property type="protein sequence ID" value="MFD0870350.1"/>
    <property type="molecule type" value="Genomic_DNA"/>
</dbReference>
<evidence type="ECO:0000313" key="5">
    <source>
        <dbReference type="EMBL" id="MFD0870350.1"/>
    </source>
</evidence>
<dbReference type="Gene3D" id="3.40.50.150">
    <property type="entry name" value="Vaccinia Virus protein VP39"/>
    <property type="match status" value="1"/>
</dbReference>
<dbReference type="InterPro" id="IPR029063">
    <property type="entry name" value="SAM-dependent_MTases_sf"/>
</dbReference>
<feature type="domain" description="Methyltransferase type 11" evidence="4">
    <location>
        <begin position="43"/>
        <end position="136"/>
    </location>
</feature>